<dbReference type="PANTHER" id="PTHR10543">
    <property type="entry name" value="BETA-CAROTENE DIOXYGENASE"/>
    <property type="match status" value="1"/>
</dbReference>
<evidence type="ECO:0000256" key="5">
    <source>
        <dbReference type="RuleBase" id="RU003799"/>
    </source>
</evidence>
<sequence>MDCRGKPAPGHLARAVLRQNGPVHDHSEVYAIEPVGSHSVLVGIPGSDIRNLVRNKKLRPKFSRVRAQVYCTHAPVEFGTHTQCELPSWLQGILLRNGPGMHTVGETRYNHWFDGLALMHSFTFKNGEVYYRSKYLRSDAYNCNIEANRIVVSEFGTMAYPDPCKNLFAKAFCYLSHTIPEFTDNCLINIMKTGEDYYATSETNFIRKINPHTLETLEKVDYNKYVAVNLATSHPHYDSAGNVLNMGTSIVDKGKTKYVIFKIPSSVPEKEKKLSCLKHLEVLCSIPSQSLLHPSYYHSFGVTENYIIFMEQPFKLDILKLATAYFRGVNWASCLSFHKEDKTWIHLIDKQTKKDISTKIYTDAMVLFHHVNAYEEDGHVVIDVISYSDNSLYQMFYLKNLNESFEENTKLTSIPACKRFVVPLGFGKDAEVGTNLVKLPSTTATALKEKDGNIYCQPEMLCEGIELPRINYDYNGKKYRYFYATEVRWSPVPTKITKYDVLTKKKLSWEEEHCWPAEPVFVPSPDLKEEDDGLILSSIVTSDPRKAPFLLVLDAKTFTEMARATVNVNLHLDLHGLFIPEKDLNAEHE</sequence>
<feature type="binding site" evidence="4">
    <location>
        <position position="369"/>
    </location>
    <ligand>
        <name>Fe cation</name>
        <dbReference type="ChEBI" id="CHEBI:24875"/>
        <note>catalytic</note>
    </ligand>
</feature>
<accession>M7BKG5</accession>
<name>M7BKG5_CHEMY</name>
<dbReference type="GO" id="GO:0046872">
    <property type="term" value="F:metal ion binding"/>
    <property type="evidence" value="ECO:0007669"/>
    <property type="project" value="UniProtKB-KW"/>
</dbReference>
<reference evidence="7" key="1">
    <citation type="journal article" date="2013" name="Nat. Genet.">
        <title>The draft genomes of soft-shell turtle and green sea turtle yield insights into the development and evolution of the turtle-specific body plan.</title>
        <authorList>
            <person name="Wang Z."/>
            <person name="Pascual-Anaya J."/>
            <person name="Zadissa A."/>
            <person name="Li W."/>
            <person name="Niimura Y."/>
            <person name="Huang Z."/>
            <person name="Li C."/>
            <person name="White S."/>
            <person name="Xiong Z."/>
            <person name="Fang D."/>
            <person name="Wang B."/>
            <person name="Ming Y."/>
            <person name="Chen Y."/>
            <person name="Zheng Y."/>
            <person name="Kuraku S."/>
            <person name="Pignatelli M."/>
            <person name="Herrero J."/>
            <person name="Beal K."/>
            <person name="Nozawa M."/>
            <person name="Li Q."/>
            <person name="Wang J."/>
            <person name="Zhang H."/>
            <person name="Yu L."/>
            <person name="Shigenobu S."/>
            <person name="Wang J."/>
            <person name="Liu J."/>
            <person name="Flicek P."/>
            <person name="Searle S."/>
            <person name="Wang J."/>
            <person name="Kuratani S."/>
            <person name="Yin Y."/>
            <person name="Aken B."/>
            <person name="Zhang G."/>
            <person name="Irie N."/>
        </authorList>
    </citation>
    <scope>NUCLEOTIDE SEQUENCE [LARGE SCALE GENOMIC DNA]</scope>
</reference>
<keyword evidence="2 4" id="KW-0479">Metal-binding</keyword>
<keyword evidence="6" id="KW-0503">Monooxygenase</keyword>
<dbReference type="GO" id="GO:0016121">
    <property type="term" value="P:carotene catabolic process"/>
    <property type="evidence" value="ECO:0007669"/>
    <property type="project" value="TreeGrafter"/>
</dbReference>
<keyword evidence="7" id="KW-1185">Reference proteome</keyword>
<feature type="binding site" evidence="4">
    <location>
        <position position="575"/>
    </location>
    <ligand>
        <name>Fe cation</name>
        <dbReference type="ChEBI" id="CHEBI:24875"/>
        <note>catalytic</note>
    </ligand>
</feature>
<gene>
    <name evidence="6" type="ORF">UY3_06551</name>
</gene>
<proteinExistence type="inferred from homology"/>
<keyword evidence="6" id="KW-0560">Oxidoreductase</keyword>
<dbReference type="GO" id="GO:0004497">
    <property type="term" value="F:monooxygenase activity"/>
    <property type="evidence" value="ECO:0007669"/>
    <property type="project" value="UniProtKB-KW"/>
</dbReference>
<evidence type="ECO:0000313" key="6">
    <source>
        <dbReference type="EMBL" id="EMP36220.1"/>
    </source>
</evidence>
<dbReference type="GO" id="GO:0010436">
    <property type="term" value="F:carotenoid dioxygenase activity"/>
    <property type="evidence" value="ECO:0007669"/>
    <property type="project" value="TreeGrafter"/>
</dbReference>
<dbReference type="EMBL" id="KB525803">
    <property type="protein sequence ID" value="EMP36220.1"/>
    <property type="molecule type" value="Genomic_DNA"/>
</dbReference>
<comment type="similarity">
    <text evidence="1 5">Belongs to the carotenoid oxygenase family.</text>
</comment>
<keyword evidence="3 4" id="KW-0408">Iron</keyword>
<dbReference type="STRING" id="8469.M7BKG5"/>
<dbReference type="AlphaFoldDB" id="M7BKG5"/>
<dbReference type="GO" id="GO:0042574">
    <property type="term" value="P:retinal metabolic process"/>
    <property type="evidence" value="ECO:0007669"/>
    <property type="project" value="TreeGrafter"/>
</dbReference>
<protein>
    <submittedName>
        <fullName evidence="6">Beta,beta-carotene 15,15'-monooxygenase</fullName>
    </submittedName>
</protein>
<dbReference type="Proteomes" id="UP000031443">
    <property type="component" value="Unassembled WGS sequence"/>
</dbReference>
<dbReference type="GO" id="GO:0003834">
    <property type="term" value="F:beta-carotene 15,15'-dioxygenase activity"/>
    <property type="evidence" value="ECO:0007669"/>
    <property type="project" value="TreeGrafter"/>
</dbReference>
<evidence type="ECO:0000313" key="7">
    <source>
        <dbReference type="Proteomes" id="UP000031443"/>
    </source>
</evidence>
<evidence type="ECO:0000256" key="1">
    <source>
        <dbReference type="ARBA" id="ARBA00006787"/>
    </source>
</evidence>
<dbReference type="eggNOG" id="KOG1285">
    <property type="taxonomic scope" value="Eukaryota"/>
</dbReference>
<feature type="binding site" evidence="4">
    <location>
        <position position="234"/>
    </location>
    <ligand>
        <name>Fe cation</name>
        <dbReference type="ChEBI" id="CHEBI:24875"/>
        <note>catalytic</note>
    </ligand>
</feature>
<evidence type="ECO:0000256" key="4">
    <source>
        <dbReference type="PIRSR" id="PIRSR604294-1"/>
    </source>
</evidence>
<evidence type="ECO:0000256" key="3">
    <source>
        <dbReference type="ARBA" id="ARBA00023004"/>
    </source>
</evidence>
<evidence type="ECO:0000256" key="2">
    <source>
        <dbReference type="ARBA" id="ARBA00022723"/>
    </source>
</evidence>
<dbReference type="InterPro" id="IPR004294">
    <property type="entry name" value="Carotenoid_Oase"/>
</dbReference>
<dbReference type="Pfam" id="PF03055">
    <property type="entry name" value="RPE65"/>
    <property type="match status" value="1"/>
</dbReference>
<dbReference type="PANTHER" id="PTHR10543:SF132">
    <property type="entry name" value="BETA,BETA-CAROTENE 15,15'-DIOXYGENASE"/>
    <property type="match status" value="1"/>
</dbReference>
<feature type="binding site" evidence="4">
    <location>
        <position position="298"/>
    </location>
    <ligand>
        <name>Fe cation</name>
        <dbReference type="ChEBI" id="CHEBI:24875"/>
        <note>catalytic</note>
    </ligand>
</feature>
<comment type="cofactor">
    <cofactor evidence="4">
        <name>Fe(2+)</name>
        <dbReference type="ChEBI" id="CHEBI:29033"/>
    </cofactor>
    <text evidence="4">Binds 1 Fe(2+) ion per subunit.</text>
</comment>
<organism evidence="6 7">
    <name type="scientific">Chelonia mydas</name>
    <name type="common">Green sea-turtle</name>
    <name type="synonym">Chelonia agassizi</name>
    <dbReference type="NCBI Taxonomy" id="8469"/>
    <lineage>
        <taxon>Eukaryota</taxon>
        <taxon>Metazoa</taxon>
        <taxon>Chordata</taxon>
        <taxon>Craniata</taxon>
        <taxon>Vertebrata</taxon>
        <taxon>Euteleostomi</taxon>
        <taxon>Archelosauria</taxon>
        <taxon>Testudinata</taxon>
        <taxon>Testudines</taxon>
        <taxon>Cryptodira</taxon>
        <taxon>Durocryptodira</taxon>
        <taxon>Americhelydia</taxon>
        <taxon>Chelonioidea</taxon>
        <taxon>Cheloniidae</taxon>
        <taxon>Chelonia</taxon>
    </lineage>
</organism>